<gene>
    <name evidence="3" type="ORF">KCU98_g15089</name>
</gene>
<sequence>MFLFSLTYLLLAFLGLSTLAHSCRPSVWVVGLKEDQTIDGHLHIVGRPIPIQERRLDLNGYTASIPDDDKATFQAIRSDPKVGFLVKVPLDYFRKSDEFLAAGWDVEDDEIYEWRLRPSYHWIKLQHRDPEIIDGSNCERRIPLTWEVKLEEGYSLDVHINFITQLDPTSLSVKRSYEHEGMYTLTFKSEEQERKSLPLIYDDPRVEAIWPSRCHVYVLKYWIRIDGEDLPAWEDPCVFHLGYRQWDKEPIFSIPSKPSTMTLHPKVRSMRLEEAKTRSQNRPQNRRQKPTPAPIVYSWKAKVAKDARDDEERIARPYRDFEDNMRWDQSRKLQRLARMKDEEKNRGNMGECRVR</sequence>
<feature type="signal peptide" evidence="2">
    <location>
        <begin position="1"/>
        <end position="22"/>
    </location>
</feature>
<feature type="chain" id="PRO_5040498154" evidence="2">
    <location>
        <begin position="23"/>
        <end position="355"/>
    </location>
</feature>
<keyword evidence="4" id="KW-1185">Reference proteome</keyword>
<evidence type="ECO:0000313" key="4">
    <source>
        <dbReference type="Proteomes" id="UP000729357"/>
    </source>
</evidence>
<proteinExistence type="predicted"/>
<evidence type="ECO:0000256" key="2">
    <source>
        <dbReference type="SAM" id="SignalP"/>
    </source>
</evidence>
<evidence type="ECO:0000256" key="1">
    <source>
        <dbReference type="SAM" id="MobiDB-lite"/>
    </source>
</evidence>
<evidence type="ECO:0000313" key="3">
    <source>
        <dbReference type="EMBL" id="KAG9969455.1"/>
    </source>
</evidence>
<organism evidence="3 4">
    <name type="scientific">Aureobasidium melanogenum</name>
    <name type="common">Aureobasidium pullulans var. melanogenum</name>
    <dbReference type="NCBI Taxonomy" id="46634"/>
    <lineage>
        <taxon>Eukaryota</taxon>
        <taxon>Fungi</taxon>
        <taxon>Dikarya</taxon>
        <taxon>Ascomycota</taxon>
        <taxon>Pezizomycotina</taxon>
        <taxon>Dothideomycetes</taxon>
        <taxon>Dothideomycetidae</taxon>
        <taxon>Dothideales</taxon>
        <taxon>Saccotheciaceae</taxon>
        <taxon>Aureobasidium</taxon>
    </lineage>
</organism>
<feature type="non-terminal residue" evidence="3">
    <location>
        <position position="355"/>
    </location>
</feature>
<reference evidence="3" key="1">
    <citation type="journal article" date="2021" name="J Fungi (Basel)">
        <title>Virulence traits and population genomics of the black yeast Aureobasidium melanogenum.</title>
        <authorList>
            <person name="Cernosa A."/>
            <person name="Sun X."/>
            <person name="Gostincar C."/>
            <person name="Fang C."/>
            <person name="Gunde-Cimerman N."/>
            <person name="Song Z."/>
        </authorList>
    </citation>
    <scope>NUCLEOTIDE SEQUENCE</scope>
    <source>
        <strain evidence="3">EXF-9298</strain>
    </source>
</reference>
<keyword evidence="2" id="KW-0732">Signal</keyword>
<protein>
    <submittedName>
        <fullName evidence="3">Uncharacterized protein</fullName>
    </submittedName>
</protein>
<comment type="caution">
    <text evidence="3">The sequence shown here is derived from an EMBL/GenBank/DDBJ whole genome shotgun (WGS) entry which is preliminary data.</text>
</comment>
<accession>A0A9P8FEM5</accession>
<dbReference type="EMBL" id="JAHFXS010003127">
    <property type="protein sequence ID" value="KAG9969455.1"/>
    <property type="molecule type" value="Genomic_DNA"/>
</dbReference>
<dbReference type="AlphaFoldDB" id="A0A9P8FEM5"/>
<reference evidence="3" key="2">
    <citation type="submission" date="2021-08" db="EMBL/GenBank/DDBJ databases">
        <authorList>
            <person name="Gostincar C."/>
            <person name="Sun X."/>
            <person name="Song Z."/>
            <person name="Gunde-Cimerman N."/>
        </authorList>
    </citation>
    <scope>NUCLEOTIDE SEQUENCE</scope>
    <source>
        <strain evidence="3">EXF-9298</strain>
    </source>
</reference>
<name>A0A9P8FEM5_AURME</name>
<dbReference type="Proteomes" id="UP000729357">
    <property type="component" value="Unassembled WGS sequence"/>
</dbReference>
<feature type="region of interest" description="Disordered" evidence="1">
    <location>
        <begin position="272"/>
        <end position="293"/>
    </location>
</feature>